<dbReference type="EMBL" id="SNZH01000003">
    <property type="protein sequence ID" value="TDR46544.1"/>
    <property type="molecule type" value="Genomic_DNA"/>
</dbReference>
<feature type="compositionally biased region" description="Low complexity" evidence="1">
    <location>
        <begin position="505"/>
        <end position="514"/>
    </location>
</feature>
<dbReference type="AlphaFoldDB" id="A0A4R6Z4K7"/>
<feature type="region of interest" description="Disordered" evidence="1">
    <location>
        <begin position="384"/>
        <end position="404"/>
    </location>
</feature>
<sequence>MKNKLMDMIRYFGGRLSFRNIGAMLAMSKTTVSTYFKKWEEKGLPKGKSSLDECTPSELYVHLNGKERESGKIVPDFSNVERRLAEHGTTRARLWAEYRDGLEDPAKGLGYAQYTRRLAKEATARGLVLRRTHEPGYVAFVDYSGKRPSYCDKATGEAVPVELFVGVLGASGYTFACCTASQAVPDWLDAHTQMLAFFGGAPATVSPDNLKSAIADAGKDPTVQEHYLAWGRKNTTAIVPARPGRPRDKGLVENAVLNVQRWVLPELRKRKFYSLEALNEVMAKLMEGYNARPFQKREGSRRSEFERLDRAALQPLPREPYVYGKWVAKQTVPADYHLPVYGHYYSVPHAYVGWKAEAKVVPAGVEIYVDGQCVAKHARGVRKGGTTTDVAHQPDAHRAQGERSPKHLLDWARKIGPSMLAVVEHQFAGKVRLQGLPAAWALRDLERGSNPAELEAAASRAVKRKLLNYTAVKRCLSEPMADPFLEDDRTSGALRHRPRRRKKTASAAVAPASSRVNPPLRGTGSKGLRKGPGRSA</sequence>
<feature type="compositionally biased region" description="Basic and acidic residues" evidence="1">
    <location>
        <begin position="392"/>
        <end position="404"/>
    </location>
</feature>
<dbReference type="NCBIfam" id="NF033546">
    <property type="entry name" value="transpos_IS21"/>
    <property type="match status" value="1"/>
</dbReference>
<dbReference type="PROSITE" id="PS50994">
    <property type="entry name" value="INTEGRASE"/>
    <property type="match status" value="1"/>
</dbReference>
<dbReference type="OrthoDB" id="2065409at2"/>
<feature type="domain" description="Integrase catalytic" evidence="2">
    <location>
        <begin position="131"/>
        <end position="312"/>
    </location>
</feature>
<evidence type="ECO:0000313" key="3">
    <source>
        <dbReference type="EMBL" id="TDR46544.1"/>
    </source>
</evidence>
<feature type="region of interest" description="Disordered" evidence="1">
    <location>
        <begin position="482"/>
        <end position="536"/>
    </location>
</feature>
<evidence type="ECO:0000259" key="2">
    <source>
        <dbReference type="PROSITE" id="PS50994"/>
    </source>
</evidence>
<protein>
    <submittedName>
        <fullName evidence="3">Transposase</fullName>
    </submittedName>
</protein>
<evidence type="ECO:0000256" key="1">
    <source>
        <dbReference type="SAM" id="MobiDB-lite"/>
    </source>
</evidence>
<name>A0A4R6Z4K7_9GAMM</name>
<gene>
    <name evidence="3" type="ORF">DFR29_10376</name>
</gene>
<feature type="compositionally biased region" description="Basic residues" evidence="1">
    <location>
        <begin position="527"/>
        <end position="536"/>
    </location>
</feature>
<comment type="caution">
    <text evidence="3">The sequence shown here is derived from an EMBL/GenBank/DDBJ whole genome shotgun (WGS) entry which is preliminary data.</text>
</comment>
<dbReference type="InterPro" id="IPR001584">
    <property type="entry name" value="Integrase_cat-core"/>
</dbReference>
<dbReference type="InterPro" id="IPR054353">
    <property type="entry name" value="IstA-like_C"/>
</dbReference>
<dbReference type="GO" id="GO:0015074">
    <property type="term" value="P:DNA integration"/>
    <property type="evidence" value="ECO:0007669"/>
    <property type="project" value="InterPro"/>
</dbReference>
<keyword evidence="4" id="KW-1185">Reference proteome</keyword>
<organism evidence="3 4">
    <name type="scientific">Tahibacter aquaticus</name>
    <dbReference type="NCBI Taxonomy" id="520092"/>
    <lineage>
        <taxon>Bacteria</taxon>
        <taxon>Pseudomonadati</taxon>
        <taxon>Pseudomonadota</taxon>
        <taxon>Gammaproteobacteria</taxon>
        <taxon>Lysobacterales</taxon>
        <taxon>Rhodanobacteraceae</taxon>
        <taxon>Tahibacter</taxon>
    </lineage>
</organism>
<dbReference type="Proteomes" id="UP000295293">
    <property type="component" value="Unassembled WGS sequence"/>
</dbReference>
<dbReference type="Pfam" id="PF22483">
    <property type="entry name" value="Mu-transpos_C_2"/>
    <property type="match status" value="1"/>
</dbReference>
<dbReference type="SUPFAM" id="SSF53098">
    <property type="entry name" value="Ribonuclease H-like"/>
    <property type="match status" value="1"/>
</dbReference>
<feature type="compositionally biased region" description="Basic residues" evidence="1">
    <location>
        <begin position="494"/>
        <end position="504"/>
    </location>
</feature>
<proteinExistence type="predicted"/>
<evidence type="ECO:0000313" key="4">
    <source>
        <dbReference type="Proteomes" id="UP000295293"/>
    </source>
</evidence>
<dbReference type="RefSeq" id="WP_133817684.1">
    <property type="nucleotide sequence ID" value="NZ_SNZH01000003.1"/>
</dbReference>
<reference evidence="3 4" key="1">
    <citation type="submission" date="2019-03" db="EMBL/GenBank/DDBJ databases">
        <title>Genomic Encyclopedia of Type Strains, Phase IV (KMG-IV): sequencing the most valuable type-strain genomes for metagenomic binning, comparative biology and taxonomic classification.</title>
        <authorList>
            <person name="Goeker M."/>
        </authorList>
    </citation>
    <scope>NUCLEOTIDE SEQUENCE [LARGE SCALE GENOMIC DNA]</scope>
    <source>
        <strain evidence="3 4">DSM 21667</strain>
    </source>
</reference>
<dbReference type="PANTHER" id="PTHR35004:SF8">
    <property type="entry name" value="TRANSPOSASE RV3428C-RELATED"/>
    <property type="match status" value="1"/>
</dbReference>
<dbReference type="PANTHER" id="PTHR35004">
    <property type="entry name" value="TRANSPOSASE RV3428C-RELATED"/>
    <property type="match status" value="1"/>
</dbReference>
<accession>A0A4R6Z4K7</accession>
<dbReference type="InterPro" id="IPR012337">
    <property type="entry name" value="RNaseH-like_sf"/>
</dbReference>